<dbReference type="Gene3D" id="3.20.20.70">
    <property type="entry name" value="Aldolase class I"/>
    <property type="match status" value="1"/>
</dbReference>
<evidence type="ECO:0000256" key="4">
    <source>
        <dbReference type="ARBA" id="ARBA00023239"/>
    </source>
</evidence>
<evidence type="ECO:0000256" key="1">
    <source>
        <dbReference type="ARBA" id="ARBA00004761"/>
    </source>
</evidence>
<dbReference type="PANTHER" id="PTHR30246">
    <property type="entry name" value="2-KETO-3-DEOXY-6-PHOSPHOGLUCONATE ALDOLASE"/>
    <property type="match status" value="1"/>
</dbReference>
<accession>A0ABU2RJT1</accession>
<comment type="pathway">
    <text evidence="1">Carbohydrate acid metabolism.</text>
</comment>
<dbReference type="RefSeq" id="WP_307817362.1">
    <property type="nucleotide sequence ID" value="NZ_JAVREX010000006.1"/>
</dbReference>
<comment type="caution">
    <text evidence="6">The sequence shown here is derived from an EMBL/GenBank/DDBJ whole genome shotgun (WGS) entry which is preliminary data.</text>
</comment>
<evidence type="ECO:0000256" key="3">
    <source>
        <dbReference type="ARBA" id="ARBA00011233"/>
    </source>
</evidence>
<organism evidence="6 7">
    <name type="scientific">Streptomyces salyersiae</name>
    <dbReference type="NCBI Taxonomy" id="3075530"/>
    <lineage>
        <taxon>Bacteria</taxon>
        <taxon>Bacillati</taxon>
        <taxon>Actinomycetota</taxon>
        <taxon>Actinomycetes</taxon>
        <taxon>Kitasatosporales</taxon>
        <taxon>Streptomycetaceae</taxon>
        <taxon>Streptomyces</taxon>
    </lineage>
</organism>
<sequence>MPATPADVTRFFDGCFATVQVMAILRGHPPERTVELAERAWDLGVTQVEVPLQDPDALPSLRAAVAAGARRGLGVGAGTVTTPERLRLAEEAGAAFTVAPGYDEDVLDASLAAGIPHLPGVSTPSEAGRARRRGLHWVKAFPASHLGPAWVQAVRAPFPELRIVATGGVDAENAASFLRAGARVVALGTALADPTQLDRVAPLIARTDAPDR</sequence>
<evidence type="ECO:0000313" key="7">
    <source>
        <dbReference type="Proteomes" id="UP001183777"/>
    </source>
</evidence>
<evidence type="ECO:0000256" key="2">
    <source>
        <dbReference type="ARBA" id="ARBA00006906"/>
    </source>
</evidence>
<protein>
    <submittedName>
        <fullName evidence="6">Bifunctional 4-hydroxy-2-oxoglutarate aldolase/2-dehydro-3-deoxy-phosphogluconate aldolase</fullName>
    </submittedName>
</protein>
<evidence type="ECO:0000313" key="6">
    <source>
        <dbReference type="EMBL" id="MDT0429112.1"/>
    </source>
</evidence>
<dbReference type="InterPro" id="IPR013785">
    <property type="entry name" value="Aldolase_TIM"/>
</dbReference>
<keyword evidence="7" id="KW-1185">Reference proteome</keyword>
<dbReference type="CDD" id="cd00452">
    <property type="entry name" value="KDPG_aldolase"/>
    <property type="match status" value="1"/>
</dbReference>
<gene>
    <name evidence="6" type="ORF">RM649_15845</name>
</gene>
<name>A0ABU2RJT1_9ACTN</name>
<proteinExistence type="inferred from homology"/>
<dbReference type="PANTHER" id="PTHR30246:SF1">
    <property type="entry name" value="2-DEHYDRO-3-DEOXY-6-PHOSPHOGALACTONATE ALDOLASE-RELATED"/>
    <property type="match status" value="1"/>
</dbReference>
<keyword evidence="4" id="KW-0456">Lyase</keyword>
<dbReference type="EMBL" id="JAVREX010000006">
    <property type="protein sequence ID" value="MDT0429112.1"/>
    <property type="molecule type" value="Genomic_DNA"/>
</dbReference>
<keyword evidence="5" id="KW-0119">Carbohydrate metabolism</keyword>
<dbReference type="Proteomes" id="UP001183777">
    <property type="component" value="Unassembled WGS sequence"/>
</dbReference>
<evidence type="ECO:0000256" key="5">
    <source>
        <dbReference type="ARBA" id="ARBA00023277"/>
    </source>
</evidence>
<dbReference type="InterPro" id="IPR000887">
    <property type="entry name" value="Aldlse_KDPG_KHG"/>
</dbReference>
<comment type="similarity">
    <text evidence="2">Belongs to the KHG/KDPG aldolase family.</text>
</comment>
<reference evidence="7" key="1">
    <citation type="submission" date="2023-07" db="EMBL/GenBank/DDBJ databases">
        <title>30 novel species of actinomycetes from the DSMZ collection.</title>
        <authorList>
            <person name="Nouioui I."/>
        </authorList>
    </citation>
    <scope>NUCLEOTIDE SEQUENCE [LARGE SCALE GENOMIC DNA]</scope>
    <source>
        <strain evidence="7">DSM 41770</strain>
    </source>
</reference>
<dbReference type="Pfam" id="PF01081">
    <property type="entry name" value="Aldolase"/>
    <property type="match status" value="1"/>
</dbReference>
<comment type="subunit">
    <text evidence="3">Homotrimer.</text>
</comment>
<dbReference type="SUPFAM" id="SSF51569">
    <property type="entry name" value="Aldolase"/>
    <property type="match status" value="1"/>
</dbReference>